<dbReference type="PANTHER" id="PTHR10353">
    <property type="entry name" value="GLYCOSYL HYDROLASE"/>
    <property type="match status" value="1"/>
</dbReference>
<feature type="binding site" evidence="10">
    <location>
        <position position="165"/>
    </location>
    <ligand>
        <name>substrate</name>
    </ligand>
</feature>
<feature type="active site" description="Proton donor" evidence="9">
    <location>
        <position position="166"/>
    </location>
</feature>
<comment type="catalytic activity">
    <reaction evidence="1 12">
        <text>Hydrolysis of terminal, non-reducing beta-D-glucosyl residues with release of beta-D-glucose.</text>
        <dbReference type="EC" id="3.2.1.21"/>
    </reaction>
</comment>
<evidence type="ECO:0000256" key="4">
    <source>
        <dbReference type="ARBA" id="ARBA00022801"/>
    </source>
</evidence>
<keyword evidence="4 12" id="KW-0378">Hydrolase</keyword>
<dbReference type="NCBIfam" id="TIGR03356">
    <property type="entry name" value="BGL"/>
    <property type="match status" value="1"/>
</dbReference>
<evidence type="ECO:0000256" key="12">
    <source>
        <dbReference type="RuleBase" id="RU361175"/>
    </source>
</evidence>
<evidence type="ECO:0000256" key="1">
    <source>
        <dbReference type="ARBA" id="ARBA00000448"/>
    </source>
</evidence>
<keyword evidence="8" id="KW-0624">Polysaccharide degradation</keyword>
<feature type="binding site" evidence="10">
    <location>
        <begin position="414"/>
        <end position="415"/>
    </location>
    <ligand>
        <name>substrate</name>
    </ligand>
</feature>
<dbReference type="PROSITE" id="PS00572">
    <property type="entry name" value="GLYCOSYL_HYDROL_F1_1"/>
    <property type="match status" value="1"/>
</dbReference>
<keyword evidence="7 12" id="KW-0326">Glycosidase</keyword>
<dbReference type="RefSeq" id="WP_113691495.1">
    <property type="nucleotide sequence ID" value="NZ_CP015163.1"/>
</dbReference>
<dbReference type="PANTHER" id="PTHR10353:SF36">
    <property type="entry name" value="LP05116P"/>
    <property type="match status" value="1"/>
</dbReference>
<proteinExistence type="inferred from homology"/>
<evidence type="ECO:0000256" key="11">
    <source>
        <dbReference type="PROSITE-ProRule" id="PRU10055"/>
    </source>
</evidence>
<feature type="binding site" evidence="10">
    <location>
        <position position="20"/>
    </location>
    <ligand>
        <name>substrate</name>
    </ligand>
</feature>
<comment type="similarity">
    <text evidence="2 12">Belongs to the glycosyl hydrolase 1 family.</text>
</comment>
<evidence type="ECO:0000256" key="2">
    <source>
        <dbReference type="ARBA" id="ARBA00010838"/>
    </source>
</evidence>
<dbReference type="OrthoDB" id="9765195at2"/>
<dbReference type="SUPFAM" id="SSF51445">
    <property type="entry name" value="(Trans)glycosidases"/>
    <property type="match status" value="1"/>
</dbReference>
<feature type="binding site" evidence="10">
    <location>
        <position position="295"/>
    </location>
    <ligand>
        <name>substrate</name>
    </ligand>
</feature>
<evidence type="ECO:0000256" key="6">
    <source>
        <dbReference type="ARBA" id="ARBA00023277"/>
    </source>
</evidence>
<reference evidence="13 14" key="1">
    <citation type="submission" date="2016-04" db="EMBL/GenBank/DDBJ databases">
        <title>Complete genome sequence and analysis of deep-sea sediment isolate, Amycolatopsis sp. WP1.</title>
        <authorList>
            <person name="Wang H."/>
            <person name="Chen S."/>
            <person name="Wu Q."/>
        </authorList>
    </citation>
    <scope>NUCLEOTIDE SEQUENCE [LARGE SCALE GENOMIC DNA]</scope>
    <source>
        <strain evidence="13 14">WP1</strain>
    </source>
</reference>
<evidence type="ECO:0000256" key="5">
    <source>
        <dbReference type="ARBA" id="ARBA00023001"/>
    </source>
</evidence>
<evidence type="ECO:0000313" key="13">
    <source>
        <dbReference type="EMBL" id="AXB42225.1"/>
    </source>
</evidence>
<gene>
    <name evidence="13" type="ORF">A4R43_06495</name>
</gene>
<evidence type="ECO:0000256" key="7">
    <source>
        <dbReference type="ARBA" id="ARBA00023295"/>
    </source>
</evidence>
<dbReference type="Pfam" id="PF00232">
    <property type="entry name" value="Glyco_hydro_1"/>
    <property type="match status" value="1"/>
</dbReference>
<dbReference type="KEGG" id="aab:A4R43_06495"/>
<dbReference type="InterPro" id="IPR018120">
    <property type="entry name" value="Glyco_hydro_1_AS"/>
</dbReference>
<dbReference type="Proteomes" id="UP000250434">
    <property type="component" value="Chromosome"/>
</dbReference>
<accession>A0A344L2F1</accession>
<dbReference type="FunFam" id="3.20.20.80:FF:000004">
    <property type="entry name" value="Beta-glucosidase 6-phospho-beta-glucosidase"/>
    <property type="match status" value="1"/>
</dbReference>
<evidence type="ECO:0000313" key="14">
    <source>
        <dbReference type="Proteomes" id="UP000250434"/>
    </source>
</evidence>
<dbReference type="InterPro" id="IPR001360">
    <property type="entry name" value="Glyco_hydro_1"/>
</dbReference>
<dbReference type="GO" id="GO:0005829">
    <property type="term" value="C:cytosol"/>
    <property type="evidence" value="ECO:0007669"/>
    <property type="project" value="TreeGrafter"/>
</dbReference>
<dbReference type="EMBL" id="CP015163">
    <property type="protein sequence ID" value="AXB42225.1"/>
    <property type="molecule type" value="Genomic_DNA"/>
</dbReference>
<feature type="active site" description="Nucleophile" evidence="9 11">
    <location>
        <position position="361"/>
    </location>
</feature>
<dbReference type="PROSITE" id="PS00653">
    <property type="entry name" value="GLYCOSYL_HYDROL_F1_2"/>
    <property type="match status" value="1"/>
</dbReference>
<protein>
    <recommendedName>
        <fullName evidence="3 12">Beta-glucosidase</fullName>
        <ecNumber evidence="3 12">3.2.1.21</ecNumber>
    </recommendedName>
</protein>
<dbReference type="PRINTS" id="PR00131">
    <property type="entry name" value="GLHYDRLASE1"/>
</dbReference>
<evidence type="ECO:0000256" key="9">
    <source>
        <dbReference type="PIRSR" id="PIRSR617736-1"/>
    </source>
</evidence>
<sequence>MANLRFPPGFTWGASTSAYQIEGAGPPGARGTSIWDTFATLPGRVRDGDTADLACDHYHRYLEDVQLLEALGTGAYRFSVSWSRLQHAGRGPLDQRGMDFYSRLVDSLLDRGIEPWVTLYHADLPQPLEDAGGWPSRDTASRFADFAAAVHHFLAGRVSRFITVNEPWCSAILGYASGDHAPGRTEPAAALRAAHHLLLGHGMALDALRSIATVQAGITLNVSPVTAATGNPDDIDTARRVDGLTNRLFLDPVLRGEYPDDVRTDLARISDFGFAADGDLALISAPMDFLGINYYAPQTVYGTPDAPPIDGPSRYPGLRRLGFHHTERRTSMGWSVEGAGLTRVLAGLTEDYPAIPLYITENGAAYEDEVSGGQVLDHDRIAYLDEHLRAAHAAITAGADLRGYFVWSLLDNFEWDKGYSKRFGLVHVDFASQERIPKLSAKWYRDVVRAHGLPD</sequence>
<dbReference type="Gene3D" id="3.20.20.80">
    <property type="entry name" value="Glycosidases"/>
    <property type="match status" value="1"/>
</dbReference>
<keyword evidence="6" id="KW-0119">Carbohydrate metabolism</keyword>
<feature type="binding site" evidence="10">
    <location>
        <position position="121"/>
    </location>
    <ligand>
        <name>substrate</name>
    </ligand>
</feature>
<keyword evidence="5" id="KW-0136">Cellulose degradation</keyword>
<name>A0A344L2F1_9PSEU</name>
<dbReference type="GO" id="GO:0008422">
    <property type="term" value="F:beta-glucosidase activity"/>
    <property type="evidence" value="ECO:0007669"/>
    <property type="project" value="UniProtKB-EC"/>
</dbReference>
<organism evidence="13 14">
    <name type="scientific">Amycolatopsis albispora</name>
    <dbReference type="NCBI Taxonomy" id="1804986"/>
    <lineage>
        <taxon>Bacteria</taxon>
        <taxon>Bacillati</taxon>
        <taxon>Actinomycetota</taxon>
        <taxon>Actinomycetes</taxon>
        <taxon>Pseudonocardiales</taxon>
        <taxon>Pseudonocardiaceae</taxon>
        <taxon>Amycolatopsis</taxon>
    </lineage>
</organism>
<dbReference type="InterPro" id="IPR033132">
    <property type="entry name" value="GH_1_N_CS"/>
</dbReference>
<dbReference type="AlphaFoldDB" id="A0A344L2F1"/>
<dbReference type="InterPro" id="IPR017853">
    <property type="entry name" value="GH"/>
</dbReference>
<feature type="binding site" evidence="10">
    <location>
        <position position="407"/>
    </location>
    <ligand>
        <name>substrate</name>
    </ligand>
</feature>
<evidence type="ECO:0000256" key="3">
    <source>
        <dbReference type="ARBA" id="ARBA00012744"/>
    </source>
</evidence>
<dbReference type="EC" id="3.2.1.21" evidence="3 12"/>
<keyword evidence="14" id="KW-1185">Reference proteome</keyword>
<dbReference type="GO" id="GO:0030245">
    <property type="term" value="P:cellulose catabolic process"/>
    <property type="evidence" value="ECO:0007669"/>
    <property type="project" value="UniProtKB-KW"/>
</dbReference>
<evidence type="ECO:0000256" key="10">
    <source>
        <dbReference type="PIRSR" id="PIRSR617736-2"/>
    </source>
</evidence>
<dbReference type="InterPro" id="IPR017736">
    <property type="entry name" value="Glyco_hydro_1_beta-glucosidase"/>
</dbReference>
<evidence type="ECO:0000256" key="8">
    <source>
        <dbReference type="ARBA" id="ARBA00023326"/>
    </source>
</evidence>